<organism evidence="3 4">
    <name type="scientific">Ilex paraguariensis</name>
    <name type="common">yerba mate</name>
    <dbReference type="NCBI Taxonomy" id="185542"/>
    <lineage>
        <taxon>Eukaryota</taxon>
        <taxon>Viridiplantae</taxon>
        <taxon>Streptophyta</taxon>
        <taxon>Embryophyta</taxon>
        <taxon>Tracheophyta</taxon>
        <taxon>Spermatophyta</taxon>
        <taxon>Magnoliopsida</taxon>
        <taxon>eudicotyledons</taxon>
        <taxon>Gunneridae</taxon>
        <taxon>Pentapetalae</taxon>
        <taxon>asterids</taxon>
        <taxon>campanulids</taxon>
        <taxon>Aquifoliales</taxon>
        <taxon>Aquifoliaceae</taxon>
        <taxon>Ilex</taxon>
    </lineage>
</organism>
<evidence type="ECO:0000313" key="3">
    <source>
        <dbReference type="EMBL" id="CAK9173960.1"/>
    </source>
</evidence>
<feature type="compositionally biased region" description="Basic and acidic residues" evidence="2">
    <location>
        <begin position="125"/>
        <end position="134"/>
    </location>
</feature>
<evidence type="ECO:0000256" key="1">
    <source>
        <dbReference type="ARBA" id="ARBA00023054"/>
    </source>
</evidence>
<dbReference type="AlphaFoldDB" id="A0ABC8TWW7"/>
<reference evidence="3 4" key="1">
    <citation type="submission" date="2024-02" db="EMBL/GenBank/DDBJ databases">
        <authorList>
            <person name="Vignale AGUSTIN F."/>
            <person name="Sosa J E."/>
            <person name="Modenutti C."/>
        </authorList>
    </citation>
    <scope>NUCLEOTIDE SEQUENCE [LARGE SCALE GENOMIC DNA]</scope>
</reference>
<evidence type="ECO:0000313" key="4">
    <source>
        <dbReference type="Proteomes" id="UP001642360"/>
    </source>
</evidence>
<sequence>MLQVDIEGDKKDGSNGRFDMICNARLPRGLDPHSVPSVELAASLGYMVQLLNLVVHNVGAPALHNSGFAGSCSRIWQRDSYWDARPSSRSNEYPLFIPRQNYCSTSTETSWSERSSSNFGVASMESERKPRLDSSRSSSFSFSSASPHSVETHMDLQKGISLLKKSVACITSFCYNSLYLDVPPEASTFEAFAKLLATLSSSREVRSIFSLKMASSRSSKQVQQLNKSVCNVDSGISSSALFESAHTLPIMRNLNDTNFPSSAASYLYATELSDMGKNENLIDGWDIVEHPTFPPPPSQVEDVEHWTRAMFIDATKK</sequence>
<dbReference type="PANTHER" id="PTHR15157:SF5">
    <property type="entry name" value="UV RADIATION RESISTANCE-ASSOCIATED GENE PROTEIN"/>
    <property type="match status" value="1"/>
</dbReference>
<name>A0ABC8TWW7_9AQUA</name>
<dbReference type="Pfam" id="PF10186">
    <property type="entry name" value="ATG14"/>
    <property type="match status" value="1"/>
</dbReference>
<accession>A0ABC8TWW7</accession>
<dbReference type="EMBL" id="CAUOFW020006269">
    <property type="protein sequence ID" value="CAK9173960.1"/>
    <property type="molecule type" value="Genomic_DNA"/>
</dbReference>
<gene>
    <name evidence="3" type="ORF">ILEXP_LOCUS43695</name>
</gene>
<dbReference type="PANTHER" id="PTHR15157">
    <property type="entry name" value="UV RADIATION RESISTANCE-ASSOCIATED GENE PROTEIN"/>
    <property type="match status" value="1"/>
</dbReference>
<dbReference type="GO" id="GO:0005737">
    <property type="term" value="C:cytoplasm"/>
    <property type="evidence" value="ECO:0007669"/>
    <property type="project" value="UniProtKB-ARBA"/>
</dbReference>
<proteinExistence type="predicted"/>
<keyword evidence="4" id="KW-1185">Reference proteome</keyword>
<evidence type="ECO:0000256" key="2">
    <source>
        <dbReference type="SAM" id="MobiDB-lite"/>
    </source>
</evidence>
<dbReference type="InterPro" id="IPR018791">
    <property type="entry name" value="UV_resistance/autophagy_Atg14"/>
</dbReference>
<dbReference type="GO" id="GO:0032991">
    <property type="term" value="C:protein-containing complex"/>
    <property type="evidence" value="ECO:0007669"/>
    <property type="project" value="UniProtKB-ARBA"/>
</dbReference>
<keyword evidence="1" id="KW-0175">Coiled coil</keyword>
<protein>
    <submittedName>
        <fullName evidence="3">Uncharacterized protein</fullName>
    </submittedName>
</protein>
<feature type="compositionally biased region" description="Low complexity" evidence="2">
    <location>
        <begin position="135"/>
        <end position="146"/>
    </location>
</feature>
<feature type="region of interest" description="Disordered" evidence="2">
    <location>
        <begin position="122"/>
        <end position="146"/>
    </location>
</feature>
<dbReference type="Proteomes" id="UP001642360">
    <property type="component" value="Unassembled WGS sequence"/>
</dbReference>
<comment type="caution">
    <text evidence="3">The sequence shown here is derived from an EMBL/GenBank/DDBJ whole genome shotgun (WGS) entry which is preliminary data.</text>
</comment>